<evidence type="ECO:0000313" key="4">
    <source>
        <dbReference type="RefSeq" id="XP_055358096.1"/>
    </source>
</evidence>
<organism evidence="2 4">
    <name type="scientific">Betta splendens</name>
    <name type="common">Siamese fighting fish</name>
    <dbReference type="NCBI Taxonomy" id="158456"/>
    <lineage>
        <taxon>Eukaryota</taxon>
        <taxon>Metazoa</taxon>
        <taxon>Chordata</taxon>
        <taxon>Craniata</taxon>
        <taxon>Vertebrata</taxon>
        <taxon>Euteleostomi</taxon>
        <taxon>Actinopterygii</taxon>
        <taxon>Neopterygii</taxon>
        <taxon>Teleostei</taxon>
        <taxon>Neoteleostei</taxon>
        <taxon>Acanthomorphata</taxon>
        <taxon>Anabantaria</taxon>
        <taxon>Anabantiformes</taxon>
        <taxon>Anabantoidei</taxon>
        <taxon>Osphronemidae</taxon>
        <taxon>Betta</taxon>
    </lineage>
</organism>
<dbReference type="Proteomes" id="UP000515150">
    <property type="component" value="Chromosome 14"/>
</dbReference>
<dbReference type="InterPro" id="IPR038868">
    <property type="entry name" value="RAP80"/>
</dbReference>
<dbReference type="GeneID" id="114869443"/>
<name>A0A9W2X8G4_BETSP</name>
<feature type="compositionally biased region" description="Polar residues" evidence="1">
    <location>
        <begin position="452"/>
        <end position="466"/>
    </location>
</feature>
<dbReference type="GO" id="GO:0070530">
    <property type="term" value="F:K63-linked polyubiquitin modification-dependent protein binding"/>
    <property type="evidence" value="ECO:0007669"/>
    <property type="project" value="InterPro"/>
</dbReference>
<gene>
    <name evidence="3 4" type="primary">uimc1</name>
</gene>
<evidence type="ECO:0000256" key="1">
    <source>
        <dbReference type="SAM" id="MobiDB-lite"/>
    </source>
</evidence>
<dbReference type="RefSeq" id="XP_055358095.1">
    <property type="nucleotide sequence ID" value="XM_055502120.1"/>
</dbReference>
<proteinExistence type="predicted"/>
<feature type="compositionally biased region" description="Low complexity" evidence="1">
    <location>
        <begin position="598"/>
        <end position="607"/>
    </location>
</feature>
<keyword evidence="2" id="KW-1185">Reference proteome</keyword>
<feature type="compositionally biased region" description="Acidic residues" evidence="1">
    <location>
        <begin position="626"/>
        <end position="636"/>
    </location>
</feature>
<dbReference type="AlphaFoldDB" id="A0A9W2X8G4"/>
<feature type="compositionally biased region" description="Basic and acidic residues" evidence="1">
    <location>
        <begin position="666"/>
        <end position="675"/>
    </location>
</feature>
<feature type="region of interest" description="Disordered" evidence="1">
    <location>
        <begin position="790"/>
        <end position="824"/>
    </location>
</feature>
<feature type="region of interest" description="Disordered" evidence="1">
    <location>
        <begin position="143"/>
        <end position="232"/>
    </location>
</feature>
<feature type="compositionally biased region" description="Basic and acidic residues" evidence="1">
    <location>
        <begin position="637"/>
        <end position="648"/>
    </location>
</feature>
<sequence length="937" mass="101638">MSLRRAPALVTEQQAAMALRERPAGAGAPQRLQAEQAQEDAAVGDEDEFSSSLLPPASARDRRRRERGNKSKCKEMSEEEMMDLALRLSEREATVTASRLKQEEEAVMKAIKESMVNQTKTVLSSQSQSLLADQHADASARLCSPRKPLYSNGKKISANSDEGENCPTQTGEVKAGEENNNRNKKWKREGRGSLPEKPDLMQTQDVASQASPCSSESVSPQSSDSTQIDDCPLPKSPVFPLTGCRATVCMSRLSQDLLETCKVSGFVSCSQDSWIQKSLVEGKSPTFPKSPMNFPAGPKSPVYDGGDDGERMSPDGGGSPAFGSTLLQDQSQSAWKPQVCKNSGFTFSSQESFSFTGRSASCRPDSPVFPGSRPAVEASAICLNPVLSGSGSTSPVYGCTGRRRTLDPIQMNSSVVPLSAELRGSSGAEPSQSLQEETCKTDRNQDDEFKELSQSATADAQDSNASKGGGSAEEEVTSDMTLLWSDEEEDDVTPAGSSSPVFPEERPVRRTAADPETAGSECSWTSSRANKRASEPAAVHYYWGVPFCPRGLDPDKYTQVIVAQMEVYEKSLKQAQRCLLRKAEWGEPVLPRPENYRSPESPAESPRPQTPQRLRRKKRHESADTSAEEEEEEKETDAENKEDEKNDGGDGADDCEVCPETQLSDVTKDRQDAEARPGSPALPEAHRILLGRSPAAGVQEEEEEEEEMEVGGAAAPSADAAEWSGAVFSAPDPSETDGSWNAGRLEGERLEAEQLQRGAAGSAHMDCPLCQGSFPVTEIEVHAAYCDGELDRSTAPLPSPHASKPRRKRARRAEATDDDADGSNQEKCYICQRAVPLRDYSRHTELCIQRQAAKPAARGDLLSALERSEGGDSGAGPSRLQPGDVIDLRDDDDADADAAFRTSDSPIRSFTPISEATDCLVDLRRPERSKKPSRRRR</sequence>
<feature type="compositionally biased region" description="Acidic residues" evidence="1">
    <location>
        <begin position="699"/>
        <end position="709"/>
    </location>
</feature>
<feature type="region of interest" description="Disordered" evidence="1">
    <location>
        <begin position="422"/>
        <end position="529"/>
    </location>
</feature>
<feature type="compositionally biased region" description="Low complexity" evidence="1">
    <location>
        <begin position="206"/>
        <end position="225"/>
    </location>
</feature>
<dbReference type="Gene3D" id="6.10.250.1800">
    <property type="match status" value="1"/>
</dbReference>
<feature type="compositionally biased region" description="Basic and acidic residues" evidence="1">
    <location>
        <begin position="437"/>
        <end position="451"/>
    </location>
</feature>
<dbReference type="PANTHER" id="PTHR15932">
    <property type="entry name" value="UBIQUITIN INTERACTION MOTIF-CONTAINING PROTEIN 1"/>
    <property type="match status" value="1"/>
</dbReference>
<feature type="region of interest" description="Disordered" evidence="1">
    <location>
        <begin position="18"/>
        <end position="80"/>
    </location>
</feature>
<dbReference type="GO" id="GO:0045739">
    <property type="term" value="P:positive regulation of DNA repair"/>
    <property type="evidence" value="ECO:0007669"/>
    <property type="project" value="TreeGrafter"/>
</dbReference>
<dbReference type="RefSeq" id="XP_055358096.1">
    <property type="nucleotide sequence ID" value="XM_055502121.1"/>
</dbReference>
<feature type="compositionally biased region" description="Basic and acidic residues" evidence="1">
    <location>
        <begin position="189"/>
        <end position="199"/>
    </location>
</feature>
<feature type="compositionally biased region" description="Polar residues" evidence="1">
    <location>
        <begin position="902"/>
        <end position="911"/>
    </location>
</feature>
<feature type="region of interest" description="Disordered" evidence="1">
    <location>
        <begin position="286"/>
        <end position="325"/>
    </location>
</feature>
<dbReference type="KEGG" id="bspl:114869443"/>
<feature type="region of interest" description="Disordered" evidence="1">
    <location>
        <begin position="866"/>
        <end position="911"/>
    </location>
</feature>
<dbReference type="CTD" id="51720"/>
<dbReference type="GO" id="GO:0042393">
    <property type="term" value="F:histone binding"/>
    <property type="evidence" value="ECO:0007669"/>
    <property type="project" value="TreeGrafter"/>
</dbReference>
<evidence type="ECO:0000313" key="3">
    <source>
        <dbReference type="RefSeq" id="XP_055358095.1"/>
    </source>
</evidence>
<feature type="region of interest" description="Disordered" evidence="1">
    <location>
        <begin position="582"/>
        <end position="749"/>
    </location>
</feature>
<feature type="compositionally biased region" description="Low complexity" evidence="1">
    <location>
        <begin position="711"/>
        <end position="726"/>
    </location>
</feature>
<reference evidence="3 4" key="1">
    <citation type="submission" date="2025-04" db="UniProtKB">
        <authorList>
            <consortium name="RefSeq"/>
        </authorList>
    </citation>
    <scope>IDENTIFICATION</scope>
</reference>
<evidence type="ECO:0000313" key="2">
    <source>
        <dbReference type="Proteomes" id="UP000515150"/>
    </source>
</evidence>
<protein>
    <submittedName>
        <fullName evidence="3 4">BRCA1-A complex subunit RAP80</fullName>
    </submittedName>
</protein>
<feature type="compositionally biased region" description="Basic and acidic residues" evidence="1">
    <location>
        <begin position="503"/>
        <end position="513"/>
    </location>
</feature>
<dbReference type="CDD" id="cd20912">
    <property type="entry name" value="AIR_RAP80-like"/>
    <property type="match status" value="1"/>
</dbReference>
<accession>A0A9W2X8G4</accession>
<dbReference type="GeneTree" id="ENSGT00390000007635"/>
<dbReference type="GO" id="GO:0070531">
    <property type="term" value="C:BRCA1-A complex"/>
    <property type="evidence" value="ECO:0007669"/>
    <property type="project" value="InterPro"/>
</dbReference>
<dbReference type="OrthoDB" id="7536094at2759"/>
<dbReference type="GO" id="GO:0006302">
    <property type="term" value="P:double-strand break repair"/>
    <property type="evidence" value="ECO:0007669"/>
    <property type="project" value="InterPro"/>
</dbReference>
<dbReference type="PANTHER" id="PTHR15932:SF2">
    <property type="entry name" value="BRCA1-A COMPLEX SUBUNIT RAP80"/>
    <property type="match status" value="1"/>
</dbReference>